<dbReference type="InterPro" id="IPR012337">
    <property type="entry name" value="RNaseH-like_sf"/>
</dbReference>
<keyword evidence="3" id="KW-1185">Reference proteome</keyword>
<feature type="domain" description="RNase H type-1" evidence="1">
    <location>
        <begin position="16"/>
        <end position="113"/>
    </location>
</feature>
<evidence type="ECO:0000313" key="2">
    <source>
        <dbReference type="EMBL" id="KAJ3649916.1"/>
    </source>
</evidence>
<gene>
    <name evidence="2" type="ORF">Zmor_021632</name>
</gene>
<dbReference type="EMBL" id="JALNTZ010000006">
    <property type="protein sequence ID" value="KAJ3649916.1"/>
    <property type="molecule type" value="Genomic_DNA"/>
</dbReference>
<proteinExistence type="predicted"/>
<comment type="caution">
    <text evidence="2">The sequence shown here is derived from an EMBL/GenBank/DDBJ whole genome shotgun (WGS) entry which is preliminary data.</text>
</comment>
<name>A0AA38I8I1_9CUCU</name>
<dbReference type="GO" id="GO:0004523">
    <property type="term" value="F:RNA-DNA hybrid ribonuclease activity"/>
    <property type="evidence" value="ECO:0007669"/>
    <property type="project" value="InterPro"/>
</dbReference>
<organism evidence="2 3">
    <name type="scientific">Zophobas morio</name>
    <dbReference type="NCBI Taxonomy" id="2755281"/>
    <lineage>
        <taxon>Eukaryota</taxon>
        <taxon>Metazoa</taxon>
        <taxon>Ecdysozoa</taxon>
        <taxon>Arthropoda</taxon>
        <taxon>Hexapoda</taxon>
        <taxon>Insecta</taxon>
        <taxon>Pterygota</taxon>
        <taxon>Neoptera</taxon>
        <taxon>Endopterygota</taxon>
        <taxon>Coleoptera</taxon>
        <taxon>Polyphaga</taxon>
        <taxon>Cucujiformia</taxon>
        <taxon>Tenebrionidae</taxon>
        <taxon>Zophobas</taxon>
    </lineage>
</organism>
<dbReference type="SUPFAM" id="SSF53098">
    <property type="entry name" value="Ribonuclease H-like"/>
    <property type="match status" value="1"/>
</dbReference>
<accession>A0AA38I8I1</accession>
<reference evidence="2" key="1">
    <citation type="journal article" date="2023" name="G3 (Bethesda)">
        <title>Whole genome assemblies of Zophobas morio and Tenebrio molitor.</title>
        <authorList>
            <person name="Kaur S."/>
            <person name="Stinson S.A."/>
            <person name="diCenzo G.C."/>
        </authorList>
    </citation>
    <scope>NUCLEOTIDE SEQUENCE</scope>
    <source>
        <strain evidence="2">QUZm001</strain>
    </source>
</reference>
<dbReference type="InterPro" id="IPR036397">
    <property type="entry name" value="RNaseH_sf"/>
</dbReference>
<dbReference type="AlphaFoldDB" id="A0AA38I8I1"/>
<sequence>MIPRLPLTILVDIPDSFIMYTDGSKTTEGVGVAYAIPSGEQLYRLPATSSILTAELVAISATVQDDSLRITPHHNIVICTDSMNSLRRCIQPAFYYNKSTTNLLSSTKPAKTSISFRLHLIKILMVTIKPMQLLNLQSPIQPLH</sequence>
<dbReference type="Gene3D" id="3.30.420.10">
    <property type="entry name" value="Ribonuclease H-like superfamily/Ribonuclease H"/>
    <property type="match status" value="1"/>
</dbReference>
<dbReference type="Proteomes" id="UP001168821">
    <property type="component" value="Unassembled WGS sequence"/>
</dbReference>
<dbReference type="InterPro" id="IPR002156">
    <property type="entry name" value="RNaseH_domain"/>
</dbReference>
<evidence type="ECO:0000313" key="3">
    <source>
        <dbReference type="Proteomes" id="UP001168821"/>
    </source>
</evidence>
<evidence type="ECO:0000259" key="1">
    <source>
        <dbReference type="Pfam" id="PF00075"/>
    </source>
</evidence>
<dbReference type="GO" id="GO:0003676">
    <property type="term" value="F:nucleic acid binding"/>
    <property type="evidence" value="ECO:0007669"/>
    <property type="project" value="InterPro"/>
</dbReference>
<protein>
    <recommendedName>
        <fullName evidence="1">RNase H type-1 domain-containing protein</fullName>
    </recommendedName>
</protein>
<dbReference type="Pfam" id="PF00075">
    <property type="entry name" value="RNase_H"/>
    <property type="match status" value="1"/>
</dbReference>